<comment type="caution">
    <text evidence="2">The sequence shown here is derived from an EMBL/GenBank/DDBJ whole genome shotgun (WGS) entry which is preliminary data.</text>
</comment>
<sequence length="198" mass="22797">METLPEIIDIPLHSSVLNREPFPHFSVNEALSQRKAGELLDWFEANAYWSFTETDFYTQYEFSLLDLELPEHLRFLNSLATLDALAERFSHLFERPLKVIEITAHKLVNGHRMGVHNDFIGSAETHRLVIQLNDHWTDENGGYLMLFHTKNPSDVAKVVRPLHNTGIGFEISDHSYHAVSTVHDFTRYTLVYTFNAAG</sequence>
<organism evidence="2 3">
    <name type="scientific">Mucilaginibacter conchicola</name>
    <dbReference type="NCBI Taxonomy" id="2303333"/>
    <lineage>
        <taxon>Bacteria</taxon>
        <taxon>Pseudomonadati</taxon>
        <taxon>Bacteroidota</taxon>
        <taxon>Sphingobacteriia</taxon>
        <taxon>Sphingobacteriales</taxon>
        <taxon>Sphingobacteriaceae</taxon>
        <taxon>Mucilaginibacter</taxon>
    </lineage>
</organism>
<feature type="domain" description="Prolyl 3,4-dihydroxylase TPA1/OFD1 N-terminal" evidence="1">
    <location>
        <begin position="109"/>
        <end position="185"/>
    </location>
</feature>
<evidence type="ECO:0000313" key="3">
    <source>
        <dbReference type="Proteomes" id="UP000264217"/>
    </source>
</evidence>
<protein>
    <submittedName>
        <fullName evidence="2">2OG-Fe(II) oxygenase</fullName>
    </submittedName>
</protein>
<dbReference type="InterPro" id="IPR039558">
    <property type="entry name" value="TPA1/OFD1_N"/>
</dbReference>
<dbReference type="NCBIfam" id="NF041706">
    <property type="entry name" value="2OG_matur_YhhC"/>
    <property type="match status" value="1"/>
</dbReference>
<dbReference type="RefSeq" id="WP_117389701.1">
    <property type="nucleotide sequence ID" value="NZ_QWDC01000001.1"/>
</dbReference>
<evidence type="ECO:0000313" key="2">
    <source>
        <dbReference type="EMBL" id="RFZ94135.1"/>
    </source>
</evidence>
<proteinExistence type="predicted"/>
<dbReference type="Gene3D" id="2.60.120.620">
    <property type="entry name" value="q2cbj1_9rhob like domain"/>
    <property type="match status" value="1"/>
</dbReference>
<gene>
    <name evidence="2" type="ORF">D0C36_00835</name>
</gene>
<reference evidence="2 3" key="1">
    <citation type="submission" date="2018-08" db="EMBL/GenBank/DDBJ databases">
        <title>Mucilaginibacter sp. MYSH2.</title>
        <authorList>
            <person name="Seo T."/>
        </authorList>
    </citation>
    <scope>NUCLEOTIDE SEQUENCE [LARGE SCALE GENOMIC DNA]</scope>
    <source>
        <strain evidence="2 3">MYSH2</strain>
    </source>
</reference>
<dbReference type="EMBL" id="QWDC01000001">
    <property type="protein sequence ID" value="RFZ94135.1"/>
    <property type="molecule type" value="Genomic_DNA"/>
</dbReference>
<dbReference type="Pfam" id="PF13661">
    <property type="entry name" value="2OG-FeII_Oxy_4"/>
    <property type="match status" value="1"/>
</dbReference>
<accession>A0A372NVK9</accession>
<evidence type="ECO:0000259" key="1">
    <source>
        <dbReference type="Pfam" id="PF13661"/>
    </source>
</evidence>
<dbReference type="Proteomes" id="UP000264217">
    <property type="component" value="Unassembled WGS sequence"/>
</dbReference>
<name>A0A372NVK9_9SPHI</name>
<keyword evidence="3" id="KW-1185">Reference proteome</keyword>
<dbReference type="OrthoDB" id="8578235at2"/>
<dbReference type="AlphaFoldDB" id="A0A372NVK9"/>